<protein>
    <recommendedName>
        <fullName evidence="3">C2 domain-containing protein</fullName>
    </recommendedName>
</protein>
<evidence type="ECO:0000259" key="3">
    <source>
        <dbReference type="PROSITE" id="PS50004"/>
    </source>
</evidence>
<evidence type="ECO:0000256" key="1">
    <source>
        <dbReference type="ARBA" id="ARBA00022723"/>
    </source>
</evidence>
<feature type="domain" description="C2" evidence="3">
    <location>
        <begin position="1"/>
        <end position="104"/>
    </location>
</feature>
<evidence type="ECO:0000313" key="4">
    <source>
        <dbReference type="EMBL" id="KAL2629199.1"/>
    </source>
</evidence>
<dbReference type="PANTHER" id="PTHR46502">
    <property type="entry name" value="C2 DOMAIN-CONTAINING"/>
    <property type="match status" value="1"/>
</dbReference>
<dbReference type="AlphaFoldDB" id="A0ABD1YI02"/>
<keyword evidence="2" id="KW-0106">Calcium</keyword>
<reference evidence="4 5" key="1">
    <citation type="submission" date="2024-09" db="EMBL/GenBank/DDBJ databases">
        <title>Chromosome-scale assembly of Riccia fluitans.</title>
        <authorList>
            <person name="Paukszto L."/>
            <person name="Sawicki J."/>
            <person name="Karawczyk K."/>
            <person name="Piernik-Szablinska J."/>
            <person name="Szczecinska M."/>
            <person name="Mazdziarz M."/>
        </authorList>
    </citation>
    <scope>NUCLEOTIDE SEQUENCE [LARGE SCALE GENOMIC DNA]</scope>
    <source>
        <strain evidence="4">Rf_01</strain>
        <tissue evidence="4">Aerial parts of the thallus</tissue>
    </source>
</reference>
<dbReference type="SMART" id="SM00239">
    <property type="entry name" value="C2"/>
    <property type="match status" value="1"/>
</dbReference>
<dbReference type="InterPro" id="IPR000008">
    <property type="entry name" value="C2_dom"/>
</dbReference>
<dbReference type="Gene3D" id="2.60.40.150">
    <property type="entry name" value="C2 domain"/>
    <property type="match status" value="1"/>
</dbReference>
<dbReference type="InterPro" id="IPR035892">
    <property type="entry name" value="C2_domain_sf"/>
</dbReference>
<dbReference type="PANTHER" id="PTHR46502:SF2">
    <property type="entry name" value="16 KDA PHLOEM PROTEIN 2"/>
    <property type="match status" value="1"/>
</dbReference>
<dbReference type="Pfam" id="PF00168">
    <property type="entry name" value="C2"/>
    <property type="match status" value="1"/>
</dbReference>
<dbReference type="PROSITE" id="PS50004">
    <property type="entry name" value="C2"/>
    <property type="match status" value="1"/>
</dbReference>
<gene>
    <name evidence="4" type="ORF">R1flu_013885</name>
</gene>
<proteinExistence type="predicted"/>
<comment type="caution">
    <text evidence="4">The sequence shown here is derived from an EMBL/GenBank/DDBJ whole genome shotgun (WGS) entry which is preliminary data.</text>
</comment>
<sequence length="148" mass="16377">MPAGTVKVYLVGATAIRDSEWIGKGDPYAVIECGNQHVKSNTATDQGSKPTWNQKFHFLIDDGVTDIIVKIYNENNLQVDDLIGSAKIPLADIFAKKKLPIQTYSIEPRGDINLQIAYTPEVKAKIQKTHCIPGPYDPAIYSSPYLRS</sequence>
<organism evidence="4 5">
    <name type="scientific">Riccia fluitans</name>
    <dbReference type="NCBI Taxonomy" id="41844"/>
    <lineage>
        <taxon>Eukaryota</taxon>
        <taxon>Viridiplantae</taxon>
        <taxon>Streptophyta</taxon>
        <taxon>Embryophyta</taxon>
        <taxon>Marchantiophyta</taxon>
        <taxon>Marchantiopsida</taxon>
        <taxon>Marchantiidae</taxon>
        <taxon>Marchantiales</taxon>
        <taxon>Ricciaceae</taxon>
        <taxon>Riccia</taxon>
    </lineage>
</organism>
<keyword evidence="1" id="KW-0479">Metal-binding</keyword>
<keyword evidence="5" id="KW-1185">Reference proteome</keyword>
<name>A0ABD1YI02_9MARC</name>
<dbReference type="EMBL" id="JBHFFA010000004">
    <property type="protein sequence ID" value="KAL2629199.1"/>
    <property type="molecule type" value="Genomic_DNA"/>
</dbReference>
<accession>A0ABD1YI02</accession>
<dbReference type="SUPFAM" id="SSF49562">
    <property type="entry name" value="C2 domain (Calcium/lipid-binding domain, CaLB)"/>
    <property type="match status" value="1"/>
</dbReference>
<evidence type="ECO:0000313" key="5">
    <source>
        <dbReference type="Proteomes" id="UP001605036"/>
    </source>
</evidence>
<dbReference type="Proteomes" id="UP001605036">
    <property type="component" value="Unassembled WGS sequence"/>
</dbReference>
<evidence type="ECO:0000256" key="2">
    <source>
        <dbReference type="ARBA" id="ARBA00022837"/>
    </source>
</evidence>
<dbReference type="GO" id="GO:0046872">
    <property type="term" value="F:metal ion binding"/>
    <property type="evidence" value="ECO:0007669"/>
    <property type="project" value="UniProtKB-KW"/>
</dbReference>